<sequence length="235" mass="27086">MHEYDYVSLLTRMNTTIESVTSLPIFCIQVNLAGTFLEPTMTFLKENYPLVAFIAVYLITKNLILAAAIWSAGSLVQILTSVFAKQPIKKSHIAYFILGVLLVASAYYFDDENFIKWKTSIILWAGALFILFRQLFSKKYIIQDLLKTNNVLKDTAPQSLLAKINWLWISYLTGFAFLNLYIAYTFSTDVWFWFKIIGLFVSTFLLFIISIIMLKEHVNLEEPHKTDSTKNDSQE</sequence>
<evidence type="ECO:0000313" key="6">
    <source>
        <dbReference type="EMBL" id="AUD78462.1"/>
    </source>
</evidence>
<keyword evidence="1" id="KW-1003">Cell membrane</keyword>
<feature type="transmembrane region" description="Helical" evidence="5">
    <location>
        <begin position="50"/>
        <end position="72"/>
    </location>
</feature>
<keyword evidence="3 5" id="KW-1133">Transmembrane helix</keyword>
<dbReference type="AlphaFoldDB" id="A0A2K9ALF0"/>
<evidence type="ECO:0000256" key="2">
    <source>
        <dbReference type="ARBA" id="ARBA00022692"/>
    </source>
</evidence>
<dbReference type="KEGG" id="kpd:CW740_04020"/>
<protein>
    <submittedName>
        <fullName evidence="6">Intracellular septation protein A</fullName>
    </submittedName>
</protein>
<dbReference type="Pfam" id="PF04279">
    <property type="entry name" value="IspA"/>
    <property type="match status" value="1"/>
</dbReference>
<dbReference type="EMBL" id="CP025120">
    <property type="protein sequence ID" value="AUD78462.1"/>
    <property type="molecule type" value="Genomic_DNA"/>
</dbReference>
<feature type="transmembrane region" description="Helical" evidence="5">
    <location>
        <begin position="190"/>
        <end position="214"/>
    </location>
</feature>
<proteinExistence type="predicted"/>
<keyword evidence="2 5" id="KW-0812">Transmembrane</keyword>
<evidence type="ECO:0000256" key="4">
    <source>
        <dbReference type="ARBA" id="ARBA00023136"/>
    </source>
</evidence>
<dbReference type="GO" id="GO:0005886">
    <property type="term" value="C:plasma membrane"/>
    <property type="evidence" value="ECO:0007669"/>
    <property type="project" value="TreeGrafter"/>
</dbReference>
<feature type="transmembrane region" description="Helical" evidence="5">
    <location>
        <begin position="115"/>
        <end position="132"/>
    </location>
</feature>
<gene>
    <name evidence="6" type="ORF">CW740_04020</name>
</gene>
<feature type="transmembrane region" description="Helical" evidence="5">
    <location>
        <begin position="93"/>
        <end position="109"/>
    </location>
</feature>
<reference evidence="6 7" key="1">
    <citation type="submission" date="2017-12" db="EMBL/GenBank/DDBJ databases">
        <title>Kangiella profundi FT102 completed genome.</title>
        <authorList>
            <person name="Xu J."/>
            <person name="Wang J."/>
            <person name="Lu Y."/>
        </authorList>
    </citation>
    <scope>NUCLEOTIDE SEQUENCE [LARGE SCALE GENOMIC DNA]</scope>
    <source>
        <strain evidence="6 7">FT102</strain>
    </source>
</reference>
<organism evidence="6 7">
    <name type="scientific">Kangiella profundi</name>
    <dbReference type="NCBI Taxonomy" id="1561924"/>
    <lineage>
        <taxon>Bacteria</taxon>
        <taxon>Pseudomonadati</taxon>
        <taxon>Pseudomonadota</taxon>
        <taxon>Gammaproteobacteria</taxon>
        <taxon>Kangiellales</taxon>
        <taxon>Kangiellaceae</taxon>
        <taxon>Kangiella</taxon>
    </lineage>
</organism>
<dbReference type="Proteomes" id="UP000232693">
    <property type="component" value="Chromosome"/>
</dbReference>
<dbReference type="PANTHER" id="PTHR36917:SF1">
    <property type="entry name" value="INNER MEMBRANE-SPANNING PROTEIN YCIB"/>
    <property type="match status" value="1"/>
</dbReference>
<keyword evidence="4 5" id="KW-0472">Membrane</keyword>
<name>A0A2K9ALF0_9GAMM</name>
<dbReference type="PANTHER" id="PTHR36917">
    <property type="entry name" value="INTRACELLULAR SEPTATION PROTEIN A-RELATED"/>
    <property type="match status" value="1"/>
</dbReference>
<evidence type="ECO:0000256" key="5">
    <source>
        <dbReference type="SAM" id="Phobius"/>
    </source>
</evidence>
<evidence type="ECO:0000256" key="3">
    <source>
        <dbReference type="ARBA" id="ARBA00022989"/>
    </source>
</evidence>
<dbReference type="OrthoDB" id="9788219at2"/>
<accession>A0A2K9ALF0</accession>
<keyword evidence="7" id="KW-1185">Reference proteome</keyword>
<feature type="transmembrane region" description="Helical" evidence="5">
    <location>
        <begin position="166"/>
        <end position="184"/>
    </location>
</feature>
<dbReference type="InterPro" id="IPR006008">
    <property type="entry name" value="YciB"/>
</dbReference>
<evidence type="ECO:0000256" key="1">
    <source>
        <dbReference type="ARBA" id="ARBA00022475"/>
    </source>
</evidence>
<evidence type="ECO:0000313" key="7">
    <source>
        <dbReference type="Proteomes" id="UP000232693"/>
    </source>
</evidence>